<evidence type="ECO:0000313" key="2">
    <source>
        <dbReference type="EMBL" id="CAJ1389259.1"/>
    </source>
</evidence>
<dbReference type="AlphaFoldDB" id="A0AA36IKR7"/>
<feature type="non-terminal residue" evidence="2">
    <location>
        <position position="1"/>
    </location>
</feature>
<name>A0AA36IKR7_9DINO</name>
<organism evidence="2 3">
    <name type="scientific">Effrenium voratum</name>
    <dbReference type="NCBI Taxonomy" id="2562239"/>
    <lineage>
        <taxon>Eukaryota</taxon>
        <taxon>Sar</taxon>
        <taxon>Alveolata</taxon>
        <taxon>Dinophyceae</taxon>
        <taxon>Suessiales</taxon>
        <taxon>Symbiodiniaceae</taxon>
        <taxon>Effrenium</taxon>
    </lineage>
</organism>
<proteinExistence type="predicted"/>
<reference evidence="2" key="1">
    <citation type="submission" date="2023-08" db="EMBL/GenBank/DDBJ databases">
        <authorList>
            <person name="Chen Y."/>
            <person name="Shah S."/>
            <person name="Dougan E. K."/>
            <person name="Thang M."/>
            <person name="Chan C."/>
        </authorList>
    </citation>
    <scope>NUCLEOTIDE SEQUENCE</scope>
</reference>
<feature type="non-terminal residue" evidence="2">
    <location>
        <position position="110"/>
    </location>
</feature>
<feature type="region of interest" description="Disordered" evidence="1">
    <location>
        <begin position="71"/>
        <end position="92"/>
    </location>
</feature>
<comment type="caution">
    <text evidence="2">The sequence shown here is derived from an EMBL/GenBank/DDBJ whole genome shotgun (WGS) entry which is preliminary data.</text>
</comment>
<keyword evidence="3" id="KW-1185">Reference proteome</keyword>
<dbReference type="Proteomes" id="UP001178507">
    <property type="component" value="Unassembled WGS sequence"/>
</dbReference>
<evidence type="ECO:0000256" key="1">
    <source>
        <dbReference type="SAM" id="MobiDB-lite"/>
    </source>
</evidence>
<accession>A0AA36IKR7</accession>
<protein>
    <submittedName>
        <fullName evidence="2">Uncharacterized protein</fullName>
    </submittedName>
</protein>
<sequence>AVAMELTYRFIDLNEAPVVPPGTAAFVDVSEDLMGILQRLVLENSCLEGSPIMAVSLEIGIDDPVPWRKEAGTQTEEAPVMKKAMKSMKAPKEMKAMKAMKSMKSMKATK</sequence>
<dbReference type="EMBL" id="CAUJNA010001840">
    <property type="protein sequence ID" value="CAJ1389259.1"/>
    <property type="molecule type" value="Genomic_DNA"/>
</dbReference>
<gene>
    <name evidence="2" type="ORF">EVOR1521_LOCUS14919</name>
</gene>
<evidence type="ECO:0000313" key="3">
    <source>
        <dbReference type="Proteomes" id="UP001178507"/>
    </source>
</evidence>